<accession>M1K4U1</accession>
<dbReference type="InterPro" id="IPR003096">
    <property type="entry name" value="SM22_calponin"/>
</dbReference>
<dbReference type="Pfam" id="PF00307">
    <property type="entry name" value="CH"/>
    <property type="match status" value="1"/>
</dbReference>
<protein>
    <submittedName>
        <fullName evidence="3">Calcium-binding protein</fullName>
    </submittedName>
</protein>
<evidence type="ECO:0000256" key="1">
    <source>
        <dbReference type="SAM" id="MobiDB-lite"/>
    </source>
</evidence>
<dbReference type="VEuPathDB" id="MicrosporidiaDB:M970_031090"/>
<dbReference type="VEuPathDB" id="MicrosporidiaDB:AEWQ_031090"/>
<dbReference type="InterPro" id="IPR050606">
    <property type="entry name" value="Calponin-like"/>
</dbReference>
<dbReference type="PROSITE" id="PS50021">
    <property type="entry name" value="CH"/>
    <property type="match status" value="1"/>
</dbReference>
<organism evidence="3">
    <name type="scientific">Encephalitozoon cuniculi</name>
    <name type="common">Microsporidian parasite</name>
    <dbReference type="NCBI Taxonomy" id="6035"/>
    <lineage>
        <taxon>Eukaryota</taxon>
        <taxon>Fungi</taxon>
        <taxon>Fungi incertae sedis</taxon>
        <taxon>Microsporidia</taxon>
        <taxon>Unikaryonidae</taxon>
        <taxon>Encephalitozoon</taxon>
    </lineage>
</organism>
<dbReference type="Gene3D" id="1.10.418.10">
    <property type="entry name" value="Calponin-like domain"/>
    <property type="match status" value="1"/>
</dbReference>
<dbReference type="InterPro" id="IPR036872">
    <property type="entry name" value="CH_dom_sf"/>
</dbReference>
<dbReference type="PANTHER" id="PTHR47385:SF14">
    <property type="entry name" value="TRANSGELIN"/>
    <property type="match status" value="1"/>
</dbReference>
<dbReference type="GO" id="GO:0007015">
    <property type="term" value="P:actin filament organization"/>
    <property type="evidence" value="ECO:0007669"/>
    <property type="project" value="TreeGrafter"/>
</dbReference>
<dbReference type="CDD" id="cd21210">
    <property type="entry name" value="CH_SCP1-like"/>
    <property type="match status" value="1"/>
</dbReference>
<dbReference type="GO" id="GO:0051015">
    <property type="term" value="F:actin filament binding"/>
    <property type="evidence" value="ECO:0007669"/>
    <property type="project" value="TreeGrafter"/>
</dbReference>
<dbReference type="VEuPathDB" id="MicrosporidiaDB:AEWR_031090"/>
<feature type="domain" description="Calponin-homology (CH)" evidence="2">
    <location>
        <begin position="12"/>
        <end position="116"/>
    </location>
</feature>
<dbReference type="AlphaFoldDB" id="M1K4U1"/>
<dbReference type="GO" id="GO:0015629">
    <property type="term" value="C:actin cytoskeleton"/>
    <property type="evidence" value="ECO:0007669"/>
    <property type="project" value="TreeGrafter"/>
</dbReference>
<dbReference type="VEuPathDB" id="MicrosporidiaDB:ECU03_1150"/>
<sequence>MVNTKNRCPGMDKQQKEVTLWIETVLGEKFEPGTFHSLFKDGVRFCRFLNKVSPLDVKYKESKQIFVQRENICSFINGLKKLRMNEYELFQTNDLFEAKDLRQVVICLYALSRQLQKERMFSGPFIGPHLATKSKIEFSQEVLDRSKYAIHLQMGYSDPELSERSGGKGASNAMKDLRTNSL</sequence>
<dbReference type="PRINTS" id="PR00888">
    <property type="entry name" value="SM22CALPONIN"/>
</dbReference>
<proteinExistence type="predicted"/>
<dbReference type="SUPFAM" id="SSF47576">
    <property type="entry name" value="Calponin-homology domain, CH-domain"/>
    <property type="match status" value="1"/>
</dbReference>
<dbReference type="EMBL" id="KC513611">
    <property type="protein sequence ID" value="AGE95973.1"/>
    <property type="molecule type" value="Genomic_DNA"/>
</dbReference>
<evidence type="ECO:0000313" key="3">
    <source>
        <dbReference type="EMBL" id="AGE95973.1"/>
    </source>
</evidence>
<name>M1K4U1_ENCCN</name>
<dbReference type="PANTHER" id="PTHR47385">
    <property type="entry name" value="CALPONIN"/>
    <property type="match status" value="1"/>
</dbReference>
<reference evidence="3" key="1">
    <citation type="journal article" date="2013" name="Eukaryot. Cell">
        <title>Extremely Reduced Levels of Heterozygosity in the Vertebrate Pathogen Encephalitozoon cuniculi.</title>
        <authorList>
            <person name="Selman M."/>
            <person name="Sak B."/>
            <person name="Kvac M."/>
            <person name="Farinelli L."/>
            <person name="Weiss L.M."/>
            <person name="Corradi N."/>
        </authorList>
    </citation>
    <scope>NUCLEOTIDE SEQUENCE</scope>
</reference>
<feature type="region of interest" description="Disordered" evidence="1">
    <location>
        <begin position="158"/>
        <end position="182"/>
    </location>
</feature>
<dbReference type="InterPro" id="IPR001715">
    <property type="entry name" value="CH_dom"/>
</dbReference>
<dbReference type="VEuPathDB" id="MicrosporidiaDB:AEWD_031090"/>
<dbReference type="SMART" id="SM00033">
    <property type="entry name" value="CH"/>
    <property type="match status" value="1"/>
</dbReference>
<gene>
    <name evidence="3" type="ORF">ECU03_1150</name>
</gene>
<evidence type="ECO:0000259" key="2">
    <source>
        <dbReference type="PROSITE" id="PS50021"/>
    </source>
</evidence>